<dbReference type="InterPro" id="IPR000524">
    <property type="entry name" value="Tscrpt_reg_HTH_GntR"/>
</dbReference>
<dbReference type="GO" id="GO:0003700">
    <property type="term" value="F:DNA-binding transcription factor activity"/>
    <property type="evidence" value="ECO:0007669"/>
    <property type="project" value="InterPro"/>
</dbReference>
<dbReference type="PRINTS" id="PR00035">
    <property type="entry name" value="HTHGNTR"/>
</dbReference>
<dbReference type="InterPro" id="IPR036390">
    <property type="entry name" value="WH_DNA-bd_sf"/>
</dbReference>
<evidence type="ECO:0000313" key="6">
    <source>
        <dbReference type="Proteomes" id="UP000215441"/>
    </source>
</evidence>
<dbReference type="InterPro" id="IPR008920">
    <property type="entry name" value="TF_FadR/GntR_C"/>
</dbReference>
<dbReference type="AlphaFoldDB" id="A0A235EQ25"/>
<dbReference type="PANTHER" id="PTHR43537">
    <property type="entry name" value="TRANSCRIPTIONAL REGULATOR, GNTR FAMILY"/>
    <property type="match status" value="1"/>
</dbReference>
<dbReference type="Gene3D" id="1.10.10.10">
    <property type="entry name" value="Winged helix-like DNA-binding domain superfamily/Winged helix DNA-binding domain"/>
    <property type="match status" value="1"/>
</dbReference>
<evidence type="ECO:0000256" key="2">
    <source>
        <dbReference type="ARBA" id="ARBA00023125"/>
    </source>
</evidence>
<name>A0A235EQ25_9BURK</name>
<dbReference type="Gene3D" id="1.20.120.530">
    <property type="entry name" value="GntR ligand-binding domain-like"/>
    <property type="match status" value="1"/>
</dbReference>
<keyword evidence="3" id="KW-0804">Transcription</keyword>
<dbReference type="SUPFAM" id="SSF48008">
    <property type="entry name" value="GntR ligand-binding domain-like"/>
    <property type="match status" value="1"/>
</dbReference>
<dbReference type="CDD" id="cd07377">
    <property type="entry name" value="WHTH_GntR"/>
    <property type="match status" value="1"/>
</dbReference>
<dbReference type="OrthoDB" id="1040417at2"/>
<dbReference type="EMBL" id="NOIG01000004">
    <property type="protein sequence ID" value="OYD51100.1"/>
    <property type="molecule type" value="Genomic_DNA"/>
</dbReference>
<feature type="domain" description="HTH gntR-type" evidence="4">
    <location>
        <begin position="12"/>
        <end position="80"/>
    </location>
</feature>
<dbReference type="SMART" id="SM00345">
    <property type="entry name" value="HTH_GNTR"/>
    <property type="match status" value="1"/>
</dbReference>
<dbReference type="RefSeq" id="WP_094286825.1">
    <property type="nucleotide sequence ID" value="NZ_NOIG01000004.1"/>
</dbReference>
<protein>
    <submittedName>
        <fullName evidence="5">GntR family transcriptional regulator</fullName>
    </submittedName>
</protein>
<dbReference type="PANTHER" id="PTHR43537:SF5">
    <property type="entry name" value="UXU OPERON TRANSCRIPTIONAL REGULATOR"/>
    <property type="match status" value="1"/>
</dbReference>
<sequence>MSSPFSAVKPSAKLSDQVASALEAEIRAGRIQAAQKLPTEAVLAQQFQVSRTVVREAISRLKSLGLVDSRQGSGVYVLAPGIEPLQFDVPLAASREAVMQIVEVRRALEAEVAELAALRRTDEDIVAIRAAMQRIADAVRAGRDGVEEDVLFHRAIAQAAGNPFMISTLDYLAQFLKGATLVTRANEARREDFADAVTHEHTQIVRAIEAGDPVAARAAAAQHMKNALVRIEQADLTFWAQDGARLAQPLVAASAPLVF</sequence>
<comment type="caution">
    <text evidence="5">The sequence shown here is derived from an EMBL/GenBank/DDBJ whole genome shotgun (WGS) entry which is preliminary data.</text>
</comment>
<proteinExistence type="predicted"/>
<gene>
    <name evidence="5" type="ORF">CBY09_04525</name>
</gene>
<dbReference type="InterPro" id="IPR011711">
    <property type="entry name" value="GntR_C"/>
</dbReference>
<dbReference type="Pfam" id="PF07729">
    <property type="entry name" value="FCD"/>
    <property type="match status" value="1"/>
</dbReference>
<organism evidence="5 6">
    <name type="scientific">Acidovorax kalamii</name>
    <dbReference type="NCBI Taxonomy" id="2004485"/>
    <lineage>
        <taxon>Bacteria</taxon>
        <taxon>Pseudomonadati</taxon>
        <taxon>Pseudomonadota</taxon>
        <taxon>Betaproteobacteria</taxon>
        <taxon>Burkholderiales</taxon>
        <taxon>Comamonadaceae</taxon>
        <taxon>Acidovorax</taxon>
    </lineage>
</organism>
<dbReference type="SMART" id="SM00895">
    <property type="entry name" value="FCD"/>
    <property type="match status" value="1"/>
</dbReference>
<keyword evidence="1" id="KW-0805">Transcription regulation</keyword>
<dbReference type="GO" id="GO:0003677">
    <property type="term" value="F:DNA binding"/>
    <property type="evidence" value="ECO:0007669"/>
    <property type="project" value="UniProtKB-KW"/>
</dbReference>
<reference evidence="5 6" key="1">
    <citation type="submission" date="2017-07" db="EMBL/GenBank/DDBJ databases">
        <title>Acidovorax KNDSW TSA 6 genome sequence and assembly.</title>
        <authorList>
            <person name="Mayilraj S."/>
        </authorList>
    </citation>
    <scope>NUCLEOTIDE SEQUENCE [LARGE SCALE GENOMIC DNA]</scope>
    <source>
        <strain evidence="5 6">KNDSW-TSA6</strain>
    </source>
</reference>
<dbReference type="Pfam" id="PF00392">
    <property type="entry name" value="GntR"/>
    <property type="match status" value="1"/>
</dbReference>
<keyword evidence="2" id="KW-0238">DNA-binding</keyword>
<dbReference type="PROSITE" id="PS50949">
    <property type="entry name" value="HTH_GNTR"/>
    <property type="match status" value="1"/>
</dbReference>
<dbReference type="Proteomes" id="UP000215441">
    <property type="component" value="Unassembled WGS sequence"/>
</dbReference>
<evidence type="ECO:0000256" key="1">
    <source>
        <dbReference type="ARBA" id="ARBA00023015"/>
    </source>
</evidence>
<keyword evidence="6" id="KW-1185">Reference proteome</keyword>
<dbReference type="InterPro" id="IPR036388">
    <property type="entry name" value="WH-like_DNA-bd_sf"/>
</dbReference>
<evidence type="ECO:0000313" key="5">
    <source>
        <dbReference type="EMBL" id="OYD51100.1"/>
    </source>
</evidence>
<evidence type="ECO:0000256" key="3">
    <source>
        <dbReference type="ARBA" id="ARBA00023163"/>
    </source>
</evidence>
<dbReference type="SUPFAM" id="SSF46785">
    <property type="entry name" value="Winged helix' DNA-binding domain"/>
    <property type="match status" value="1"/>
</dbReference>
<evidence type="ECO:0000259" key="4">
    <source>
        <dbReference type="PROSITE" id="PS50949"/>
    </source>
</evidence>
<accession>A0A235EQ25</accession>